<keyword evidence="2" id="KW-0963">Cytoplasm</keyword>
<dbReference type="InterPro" id="IPR008974">
    <property type="entry name" value="TRAF-like"/>
</dbReference>
<dbReference type="InterPro" id="IPR001394">
    <property type="entry name" value="Peptidase_C19_UCH"/>
</dbReference>
<dbReference type="SUPFAM" id="SSF57850">
    <property type="entry name" value="RING/U-box"/>
    <property type="match status" value="1"/>
</dbReference>
<feature type="region of interest" description="Disordered" evidence="6">
    <location>
        <begin position="404"/>
        <end position="478"/>
    </location>
</feature>
<evidence type="ECO:0000256" key="2">
    <source>
        <dbReference type="ARBA" id="ARBA00022490"/>
    </source>
</evidence>
<evidence type="ECO:0000313" key="10">
    <source>
        <dbReference type="Proteomes" id="UP001590950"/>
    </source>
</evidence>
<dbReference type="InterPro" id="IPR001841">
    <property type="entry name" value="Znf_RING"/>
</dbReference>
<dbReference type="Pfam" id="PF13920">
    <property type="entry name" value="zf-C3HC4_3"/>
    <property type="match status" value="1"/>
</dbReference>
<evidence type="ECO:0000256" key="4">
    <source>
        <dbReference type="ARBA" id="ARBA00022786"/>
    </source>
</evidence>
<dbReference type="Gene3D" id="3.90.70.10">
    <property type="entry name" value="Cysteine proteinases"/>
    <property type="match status" value="1"/>
</dbReference>
<keyword evidence="5" id="KW-0863">Zinc-finger</keyword>
<evidence type="ECO:0008006" key="11">
    <source>
        <dbReference type="Google" id="ProtNLM"/>
    </source>
</evidence>
<dbReference type="InterPro" id="IPR013083">
    <property type="entry name" value="Znf_RING/FYVE/PHD"/>
</dbReference>
<feature type="compositionally biased region" description="Acidic residues" evidence="6">
    <location>
        <begin position="113"/>
        <end position="127"/>
    </location>
</feature>
<sequence length="1439" mass="161269">MEEATMSGTEDDIPPLGQPPPQQNPNHHRRHLRYATPEASTPPPPHFILEAAMSSQHSRSPPPPNTHRSSRNMSASPPPRPPTIASSTRFNHPGIPPPLPQVNGQNHDRMETDQEDEDSESGAEADTPEAGSSEGGPITADTTSPPTHQNAQSPVDNEVMDTSPDNPTADESPPTPPQTSIGILTNEAVGESTALRLVHVQMPTNDVNAAQLVEVVDAAGQTNAPEEREARLRAAERQLAALGDMRRADRARQERRREGREERHAEDEGERDDDNSEDSEDEEEHPYWANLNEDTSSPDERELKIIEENMVEVSALDHEYWERKAFEPLEDPEYIPNEGHRITWTVTGVHGTPEKPNREKIMRSPSELIDGYYWNIKYYPHGNDGTEQLSIYIECSPTPWEELEAATKKTEASEEVANVDQGPSVVADAEPSQPTTPLQPTSAVDEPSSSVSVDNAPSAPDENLESVSTPTKENSLKEEEPWGIAAQISCVIYNPNEPRVNASQKGCHRYYNDNPDWGWTRFHGPWDEIHKRQRYQRQALLRNDTLAFTAYIRTVNDDTKALWWHPPKDKSEWDCLAMTGVRAFECPYSSAMIAALSSWLHLSPIVGLIRNMHIPDPVWEAKQRQKPAFEELQDIMDADEHIPLTDESELYLSNFLSILNFYGAGVDSKMDVVMIWETLRRILNYEASGLNTVAESHSRYTNLFNDILLLKQPDPFNNDNSSERFPPTPLMPLESSHNSEPHSVQEMINMASLGVSRSFRLWKSFAGEEKLPLNEGPPVLLIELHRQSYSTDSRKWKKLTHKIEMNEDICFNSNEYALYGMIVHSGDLESKEYCSVIRPEGPGTRWIKYGGDNCPRKVEVLTRNKAVQAHEGSGDSTDGVAAVAYIAMYVRKDMLPKILCTPFKHKRAPKTSNDDTQVIVISEADVATASKDTEESMSEPMPVYIYPSGLFKNYTGRGLCEPWAEHHRAEWVKEFNYAPKTTLDEVRKSLMGEVEGCGQHMRLWPMNTLAPSRNAYPELLSFEAHKSESLEELVNRTGGSRFWLAPVEADSLVTDPTPIPRPLSAEFIAEFNAEVARRAALFAGTRSLGGRNPTPEGFEAALGQMNRAVTSEDATEAAEAVEAMQQNMQSGNAEEEVALAIAQDHVRALLNHRRRFENTPVKEIYFFLKIFDTESQSLRGVCGYLVKSEAKIVEEVKKLLKVDAQESWDLFHERGLEIRPKDQVKQTATFESQFDGADGGIVIAQRHLSAAQVAVLEAQGKCTNPIDYFQYLHGHDDPTYFQSHVTSSYFGRPYSSRCLSMGRPHGHGTLITLAGDAYTGNFTVGDKAGQGTMAYANGDTYTGEWKANEPNGHGQMVYAKTGNVYTGGFKKRKRHGKGYMVFEVADEEMHLCKICYEGEMDALFYDCGHVVACEECARQLEQCPVCRKNVRAVVRIWRT</sequence>
<dbReference type="PROSITE" id="PS50089">
    <property type="entry name" value="ZF_RING_2"/>
    <property type="match status" value="1"/>
</dbReference>
<evidence type="ECO:0000256" key="1">
    <source>
        <dbReference type="ARBA" id="ARBA00004496"/>
    </source>
</evidence>
<dbReference type="InterPro" id="IPR002083">
    <property type="entry name" value="MATH/TRAF_dom"/>
</dbReference>
<dbReference type="Gene3D" id="3.30.40.10">
    <property type="entry name" value="Zinc/RING finger domain, C3HC4 (zinc finger)"/>
    <property type="match status" value="1"/>
</dbReference>
<evidence type="ECO:0000259" key="8">
    <source>
        <dbReference type="PROSITE" id="PS50144"/>
    </source>
</evidence>
<reference evidence="9 10" key="1">
    <citation type="submission" date="2024-09" db="EMBL/GenBank/DDBJ databases">
        <title>Rethinking Asexuality: The Enigmatic Case of Functional Sexual Genes in Lepraria (Stereocaulaceae).</title>
        <authorList>
            <person name="Doellman M."/>
            <person name="Sun Y."/>
            <person name="Barcenas-Pena A."/>
            <person name="Lumbsch H.T."/>
            <person name="Grewe F."/>
        </authorList>
    </citation>
    <scope>NUCLEOTIDE SEQUENCE [LARGE SCALE GENOMIC DNA]</scope>
    <source>
        <strain evidence="9 10">Mercado 3170</strain>
    </source>
</reference>
<dbReference type="PROSITE" id="PS50144">
    <property type="entry name" value="MATH"/>
    <property type="match status" value="1"/>
</dbReference>
<dbReference type="PANTHER" id="PTHR43215:SF14">
    <property type="entry name" value="RADIAL SPOKE HEAD 1 HOMOLOG"/>
    <property type="match status" value="1"/>
</dbReference>
<feature type="compositionally biased region" description="Polar residues" evidence="6">
    <location>
        <begin position="140"/>
        <end position="155"/>
    </location>
</feature>
<evidence type="ECO:0000259" key="7">
    <source>
        <dbReference type="PROSITE" id="PS50089"/>
    </source>
</evidence>
<dbReference type="Proteomes" id="UP001590950">
    <property type="component" value="Unassembled WGS sequence"/>
</dbReference>
<feature type="compositionally biased region" description="Acidic residues" evidence="6">
    <location>
        <begin position="267"/>
        <end position="284"/>
    </location>
</feature>
<dbReference type="Gene3D" id="2.20.110.10">
    <property type="entry name" value="Histone H3 K4-specific methyltransferase SET7/9 N-terminal domain"/>
    <property type="match status" value="1"/>
</dbReference>
<feature type="domain" description="RING-type" evidence="7">
    <location>
        <begin position="1392"/>
        <end position="1427"/>
    </location>
</feature>
<keyword evidence="5" id="KW-0479">Metal-binding</keyword>
<dbReference type="SMART" id="SM00184">
    <property type="entry name" value="RING"/>
    <property type="match status" value="1"/>
</dbReference>
<dbReference type="InterPro" id="IPR024729">
    <property type="entry name" value="USP7_ICP0-binding_dom"/>
</dbReference>
<accession>A0ABR4AAK6</accession>
<gene>
    <name evidence="9" type="ORF">N7G274_005548</name>
</gene>
<feature type="compositionally biased region" description="Basic and acidic residues" evidence="6">
    <location>
        <begin position="244"/>
        <end position="266"/>
    </location>
</feature>
<evidence type="ECO:0000313" key="9">
    <source>
        <dbReference type="EMBL" id="KAL2041764.1"/>
    </source>
</evidence>
<dbReference type="Pfam" id="PF12436">
    <property type="entry name" value="USP7_ICP0_bdg"/>
    <property type="match status" value="1"/>
</dbReference>
<evidence type="ECO:0000256" key="6">
    <source>
        <dbReference type="SAM" id="MobiDB-lite"/>
    </source>
</evidence>
<dbReference type="Pfam" id="PF00443">
    <property type="entry name" value="UCH"/>
    <property type="match status" value="1"/>
</dbReference>
<dbReference type="InterPro" id="IPR003409">
    <property type="entry name" value="MORN"/>
</dbReference>
<feature type="domain" description="MATH" evidence="8">
    <location>
        <begin position="339"/>
        <end position="552"/>
    </location>
</feature>
<dbReference type="InterPro" id="IPR038765">
    <property type="entry name" value="Papain-like_cys_pep_sf"/>
</dbReference>
<dbReference type="Gene3D" id="2.60.210.10">
    <property type="entry name" value="Apoptosis, Tumor Necrosis Factor Receptor Associated Protein 2, Chain A"/>
    <property type="match status" value="1"/>
</dbReference>
<evidence type="ECO:0000256" key="3">
    <source>
        <dbReference type="ARBA" id="ARBA00022737"/>
    </source>
</evidence>
<keyword evidence="10" id="KW-1185">Reference proteome</keyword>
<dbReference type="SMART" id="SM00698">
    <property type="entry name" value="MORN"/>
    <property type="match status" value="3"/>
</dbReference>
<dbReference type="SUPFAM" id="SSF82185">
    <property type="entry name" value="Histone H3 K4-specific methyltransferase SET7/9 N-terminal domain"/>
    <property type="match status" value="1"/>
</dbReference>
<evidence type="ECO:0000256" key="5">
    <source>
        <dbReference type="PROSITE-ProRule" id="PRU00175"/>
    </source>
</evidence>
<dbReference type="EMBL" id="JBEFKJ010000016">
    <property type="protein sequence ID" value="KAL2041764.1"/>
    <property type="molecule type" value="Genomic_DNA"/>
</dbReference>
<feature type="region of interest" description="Disordered" evidence="6">
    <location>
        <begin position="243"/>
        <end position="298"/>
    </location>
</feature>
<dbReference type="SUPFAM" id="SSF54001">
    <property type="entry name" value="Cysteine proteinases"/>
    <property type="match status" value="1"/>
</dbReference>
<proteinExistence type="predicted"/>
<protein>
    <recommendedName>
        <fullName evidence="11">RING-type domain-containing protein</fullName>
    </recommendedName>
</protein>
<dbReference type="SUPFAM" id="SSF49599">
    <property type="entry name" value="TRAF domain-like"/>
    <property type="match status" value="1"/>
</dbReference>
<keyword evidence="4" id="KW-0833">Ubl conjugation pathway</keyword>
<feature type="compositionally biased region" description="Low complexity" evidence="6">
    <location>
        <begin position="431"/>
        <end position="442"/>
    </location>
</feature>
<organism evidence="9 10">
    <name type="scientific">Stereocaulon virgatum</name>
    <dbReference type="NCBI Taxonomy" id="373712"/>
    <lineage>
        <taxon>Eukaryota</taxon>
        <taxon>Fungi</taxon>
        <taxon>Dikarya</taxon>
        <taxon>Ascomycota</taxon>
        <taxon>Pezizomycotina</taxon>
        <taxon>Lecanoromycetes</taxon>
        <taxon>OSLEUM clade</taxon>
        <taxon>Lecanoromycetidae</taxon>
        <taxon>Lecanorales</taxon>
        <taxon>Lecanorineae</taxon>
        <taxon>Stereocaulaceae</taxon>
        <taxon>Stereocaulon</taxon>
    </lineage>
</organism>
<comment type="subcellular location">
    <subcellularLocation>
        <location evidence="1">Cytoplasm</location>
    </subcellularLocation>
</comment>
<dbReference type="Pfam" id="PF02493">
    <property type="entry name" value="MORN"/>
    <property type="match status" value="3"/>
</dbReference>
<name>A0ABR4AAK6_9LECA</name>
<keyword evidence="5" id="KW-0862">Zinc</keyword>
<dbReference type="Gene3D" id="3.10.20.90">
    <property type="entry name" value="Phosphatidylinositol 3-kinase Catalytic Subunit, Chain A, domain 1"/>
    <property type="match status" value="1"/>
</dbReference>
<feature type="compositionally biased region" description="Acidic residues" evidence="6">
    <location>
        <begin position="1"/>
        <end position="13"/>
    </location>
</feature>
<dbReference type="PANTHER" id="PTHR43215">
    <property type="entry name" value="RADIAL SPOKE HEAD 1 HOMOLOG"/>
    <property type="match status" value="1"/>
</dbReference>
<feature type="region of interest" description="Disordered" evidence="6">
    <location>
        <begin position="1"/>
        <end position="187"/>
    </location>
</feature>
<comment type="caution">
    <text evidence="9">The sequence shown here is derived from an EMBL/GenBank/DDBJ whole genome shotgun (WGS) entry which is preliminary data.</text>
</comment>
<keyword evidence="3" id="KW-0677">Repeat</keyword>